<dbReference type="SUPFAM" id="SSF52518">
    <property type="entry name" value="Thiamin diphosphate-binding fold (THDP-binding)"/>
    <property type="match status" value="1"/>
</dbReference>
<evidence type="ECO:0000256" key="1">
    <source>
        <dbReference type="ARBA" id="ARBA00001964"/>
    </source>
</evidence>
<dbReference type="Gene3D" id="3.40.50.970">
    <property type="match status" value="1"/>
</dbReference>
<evidence type="ECO:0000256" key="2">
    <source>
        <dbReference type="ARBA" id="ARBA00007131"/>
    </source>
</evidence>
<feature type="domain" description="Transketolase N-terminal" evidence="4">
    <location>
        <begin position="23"/>
        <end position="265"/>
    </location>
</feature>
<comment type="caution">
    <text evidence="5">The sequence shown here is derived from an EMBL/GenBank/DDBJ whole genome shotgun (WGS) entry which is preliminary data.</text>
</comment>
<organism evidence="5 6">
    <name type="scientific">Anaeromicrobium sediminis</name>
    <dbReference type="NCBI Taxonomy" id="1478221"/>
    <lineage>
        <taxon>Bacteria</taxon>
        <taxon>Bacillati</taxon>
        <taxon>Bacillota</taxon>
        <taxon>Clostridia</taxon>
        <taxon>Peptostreptococcales</taxon>
        <taxon>Thermotaleaceae</taxon>
        <taxon>Anaeromicrobium</taxon>
    </lineage>
</organism>
<proteinExistence type="inferred from homology"/>
<dbReference type="Pfam" id="PF00456">
    <property type="entry name" value="Transketolase_N"/>
    <property type="match status" value="1"/>
</dbReference>
<accession>A0A267MQM5</accession>
<name>A0A267MQM5_9FIRM</name>
<evidence type="ECO:0000313" key="6">
    <source>
        <dbReference type="Proteomes" id="UP000216024"/>
    </source>
</evidence>
<keyword evidence="6" id="KW-1185">Reference proteome</keyword>
<evidence type="ECO:0000256" key="3">
    <source>
        <dbReference type="ARBA" id="ARBA00023052"/>
    </source>
</evidence>
<dbReference type="InterPro" id="IPR005474">
    <property type="entry name" value="Transketolase_N"/>
</dbReference>
<dbReference type="EMBL" id="NIBG01000001">
    <property type="protein sequence ID" value="PAB61030.1"/>
    <property type="molecule type" value="Genomic_DNA"/>
</dbReference>
<dbReference type="RefSeq" id="WP_095130056.1">
    <property type="nucleotide sequence ID" value="NZ_NIBG01000001.1"/>
</dbReference>
<sequence length="271" mass="30639">MDIQYLENKSLQLRNDLIDYGYEVGKSHMGGTLSSIDMLSVLYYGIMKHSPENPNWKYRDRFILSKGHCALGLYVILADLGYFSKKHLLEYKKINGILQGHPDKSKTPGIEMSAGSLGQGISYGVGKALGLKLKNINSRVFVMVGDGELEEGQNWEAILSANHYKLDNLVVLVDHNKLQLDNTLIDELSFENLISKFKSFGWEVLHIDGHNIKEIYKALKFSNKKPLAIIGNTIKGKGIDFMENNISWHCNKMTEDEYKLAKDQLKEGVVL</sequence>
<keyword evidence="3" id="KW-0786">Thiamine pyrophosphate</keyword>
<protein>
    <recommendedName>
        <fullName evidence="4">Transketolase N-terminal domain-containing protein</fullName>
    </recommendedName>
</protein>
<dbReference type="OrthoDB" id="8732661at2"/>
<dbReference type="AlphaFoldDB" id="A0A267MQM5"/>
<dbReference type="Proteomes" id="UP000216024">
    <property type="component" value="Unassembled WGS sequence"/>
</dbReference>
<evidence type="ECO:0000259" key="4">
    <source>
        <dbReference type="Pfam" id="PF00456"/>
    </source>
</evidence>
<dbReference type="PANTHER" id="PTHR47514:SF1">
    <property type="entry name" value="TRANSKETOLASE N-TERMINAL SECTION-RELATED"/>
    <property type="match status" value="1"/>
</dbReference>
<comment type="similarity">
    <text evidence="2">Belongs to the transketolase family.</text>
</comment>
<gene>
    <name evidence="5" type="ORF">CCE28_00950</name>
</gene>
<dbReference type="CDD" id="cd02012">
    <property type="entry name" value="TPP_TK"/>
    <property type="match status" value="1"/>
</dbReference>
<dbReference type="InterPro" id="IPR029061">
    <property type="entry name" value="THDP-binding"/>
</dbReference>
<evidence type="ECO:0000313" key="5">
    <source>
        <dbReference type="EMBL" id="PAB61030.1"/>
    </source>
</evidence>
<dbReference type="PANTHER" id="PTHR47514">
    <property type="entry name" value="TRANSKETOLASE N-TERMINAL SECTION-RELATED"/>
    <property type="match status" value="1"/>
</dbReference>
<reference evidence="5 6" key="1">
    <citation type="submission" date="2017-06" db="EMBL/GenBank/DDBJ databases">
        <title>Draft genome sequence of anaerobic fermentative bacterium Anaeromicrobium sediminis DY2726D isolated from West Pacific Ocean sediments.</title>
        <authorList>
            <person name="Zeng X."/>
        </authorList>
    </citation>
    <scope>NUCLEOTIDE SEQUENCE [LARGE SCALE GENOMIC DNA]</scope>
    <source>
        <strain evidence="5 6">DY2726D</strain>
    </source>
</reference>
<comment type="cofactor">
    <cofactor evidence="1">
        <name>thiamine diphosphate</name>
        <dbReference type="ChEBI" id="CHEBI:58937"/>
    </cofactor>
</comment>